<dbReference type="RefSeq" id="WP_345237990.1">
    <property type="nucleotide sequence ID" value="NZ_BAABGZ010000079.1"/>
</dbReference>
<dbReference type="Proteomes" id="UP001501153">
    <property type="component" value="Unassembled WGS sequence"/>
</dbReference>
<dbReference type="InterPro" id="IPR000182">
    <property type="entry name" value="GNAT_dom"/>
</dbReference>
<evidence type="ECO:0000259" key="1">
    <source>
        <dbReference type="PROSITE" id="PS51186"/>
    </source>
</evidence>
<protein>
    <recommendedName>
        <fullName evidence="1">N-acetyltransferase domain-containing protein</fullName>
    </recommendedName>
</protein>
<accession>A0ABP8ISK8</accession>
<dbReference type="Gene3D" id="3.40.630.30">
    <property type="match status" value="1"/>
</dbReference>
<evidence type="ECO:0000313" key="3">
    <source>
        <dbReference type="Proteomes" id="UP001501153"/>
    </source>
</evidence>
<dbReference type="SUPFAM" id="SSF55729">
    <property type="entry name" value="Acyl-CoA N-acyltransferases (Nat)"/>
    <property type="match status" value="1"/>
</dbReference>
<feature type="domain" description="N-acetyltransferase" evidence="1">
    <location>
        <begin position="14"/>
        <end position="170"/>
    </location>
</feature>
<keyword evidence="3" id="KW-1185">Reference proteome</keyword>
<organism evidence="2 3">
    <name type="scientific">Hymenobacter saemangeumensis</name>
    <dbReference type="NCBI Taxonomy" id="1084522"/>
    <lineage>
        <taxon>Bacteria</taxon>
        <taxon>Pseudomonadati</taxon>
        <taxon>Bacteroidota</taxon>
        <taxon>Cytophagia</taxon>
        <taxon>Cytophagales</taxon>
        <taxon>Hymenobacteraceae</taxon>
        <taxon>Hymenobacter</taxon>
    </lineage>
</organism>
<dbReference type="Pfam" id="PF13302">
    <property type="entry name" value="Acetyltransf_3"/>
    <property type="match status" value="1"/>
</dbReference>
<reference evidence="3" key="1">
    <citation type="journal article" date="2019" name="Int. J. Syst. Evol. Microbiol.">
        <title>The Global Catalogue of Microorganisms (GCM) 10K type strain sequencing project: providing services to taxonomists for standard genome sequencing and annotation.</title>
        <authorList>
            <consortium name="The Broad Institute Genomics Platform"/>
            <consortium name="The Broad Institute Genome Sequencing Center for Infectious Disease"/>
            <person name="Wu L."/>
            <person name="Ma J."/>
        </authorList>
    </citation>
    <scope>NUCLEOTIDE SEQUENCE [LARGE SCALE GENOMIC DNA]</scope>
    <source>
        <strain evidence="3">JCM 17923</strain>
    </source>
</reference>
<gene>
    <name evidence="2" type="ORF">GCM10023185_40750</name>
</gene>
<name>A0ABP8ISK8_9BACT</name>
<proteinExistence type="predicted"/>
<dbReference type="EMBL" id="BAABGZ010000079">
    <property type="protein sequence ID" value="GAA4368206.1"/>
    <property type="molecule type" value="Genomic_DNA"/>
</dbReference>
<dbReference type="InterPro" id="IPR016181">
    <property type="entry name" value="Acyl_CoA_acyltransferase"/>
</dbReference>
<evidence type="ECO:0000313" key="2">
    <source>
        <dbReference type="EMBL" id="GAA4368206.1"/>
    </source>
</evidence>
<dbReference type="PANTHER" id="PTHR43792">
    <property type="entry name" value="GNAT FAMILY, PUTATIVE (AFU_ORTHOLOGUE AFUA_3G00765)-RELATED-RELATED"/>
    <property type="match status" value="1"/>
</dbReference>
<dbReference type="InterPro" id="IPR051531">
    <property type="entry name" value="N-acetyltransferase"/>
</dbReference>
<sequence length="184" mass="20579">MAPLPRTPLLTARLLLRPYEPTDAGDFFALLATEAQRLQSSFPDRLRTITTLAGALQAITGFSHDWDTGRFYVFGIWDRSTQDYLGDICLMPHPPHSGEIGYYLSTTAEGHGYAREALEAITAFGLETLGARQLLIRCFADNLRGQGVARAIGFKEEPKPKPPFWVRTLDLAPDDNIVRFVLKR</sequence>
<dbReference type="PROSITE" id="PS51186">
    <property type="entry name" value="GNAT"/>
    <property type="match status" value="1"/>
</dbReference>
<comment type="caution">
    <text evidence="2">The sequence shown here is derived from an EMBL/GenBank/DDBJ whole genome shotgun (WGS) entry which is preliminary data.</text>
</comment>